<comment type="caution">
    <text evidence="1">The sequence shown here is derived from an EMBL/GenBank/DDBJ whole genome shotgun (WGS) entry which is preliminary data.</text>
</comment>
<evidence type="ECO:0000313" key="2">
    <source>
        <dbReference type="EMBL" id="MBD1271160.1"/>
    </source>
</evidence>
<keyword evidence="4" id="KW-1185">Reference proteome</keyword>
<proteinExistence type="predicted"/>
<evidence type="ECO:0000313" key="4">
    <source>
        <dbReference type="Proteomes" id="UP000587211"/>
    </source>
</evidence>
<accession>A0A8I0FY38</accession>
<dbReference type="Proteomes" id="UP000587211">
    <property type="component" value="Unassembled WGS sequence"/>
</dbReference>
<name>A0A8I0FY38_9ACTN</name>
<reference evidence="3 4" key="1">
    <citation type="submission" date="2020-07" db="EMBL/GenBank/DDBJ databases">
        <title>Sequencing the genomes of 1000 actinobacteria strains.</title>
        <authorList>
            <person name="Klenk H.-P."/>
        </authorList>
    </citation>
    <scope>NUCLEOTIDE SEQUENCE [LARGE SCALE GENOMIC DNA]</scope>
    <source>
        <strain evidence="3 4">DSM 19087</strain>
    </source>
</reference>
<dbReference type="AlphaFoldDB" id="A0A8I0FY38"/>
<gene>
    <name evidence="3" type="ORF">BJ975_001475</name>
    <name evidence="1" type="ORF">IDH50_10740</name>
    <name evidence="2" type="ORF">IDH50_13020</name>
</gene>
<dbReference type="EMBL" id="JACBZN010000001">
    <property type="protein sequence ID" value="NYI38100.1"/>
    <property type="molecule type" value="Genomic_DNA"/>
</dbReference>
<dbReference type="Proteomes" id="UP000659061">
    <property type="component" value="Unassembled WGS sequence"/>
</dbReference>
<evidence type="ECO:0000313" key="1">
    <source>
        <dbReference type="EMBL" id="MBD1270708.1"/>
    </source>
</evidence>
<dbReference type="EMBL" id="JACWMT010000003">
    <property type="protein sequence ID" value="MBD1271160.1"/>
    <property type="molecule type" value="Genomic_DNA"/>
</dbReference>
<dbReference type="RefSeq" id="WP_179424541.1">
    <property type="nucleotide sequence ID" value="NZ_BAAAMP010000001.1"/>
</dbReference>
<dbReference type="EMBL" id="JACWMT010000002">
    <property type="protein sequence ID" value="MBD1270708.1"/>
    <property type="molecule type" value="Genomic_DNA"/>
</dbReference>
<evidence type="ECO:0000313" key="5">
    <source>
        <dbReference type="Proteomes" id="UP000659061"/>
    </source>
</evidence>
<sequence>MDVSTFHLAFLLPALMGLFAQVGGVQEPAIWRISSIVIAVGGCATTLRLLATDTDPALLAIRVGQQAAQTP</sequence>
<reference evidence="1" key="2">
    <citation type="submission" date="2020-09" db="EMBL/GenBank/DDBJ databases">
        <title>Novel species in genus Aeromicrobium.</title>
        <authorList>
            <person name="Zhang G."/>
        </authorList>
    </citation>
    <scope>NUCLEOTIDE SEQUENCE</scope>
    <source>
        <strain evidence="1">SSW1-57</strain>
    </source>
</reference>
<organism evidence="1 5">
    <name type="scientific">Aeromicrobium tamlense</name>
    <dbReference type="NCBI Taxonomy" id="375541"/>
    <lineage>
        <taxon>Bacteria</taxon>
        <taxon>Bacillati</taxon>
        <taxon>Actinomycetota</taxon>
        <taxon>Actinomycetes</taxon>
        <taxon>Propionibacteriales</taxon>
        <taxon>Nocardioidaceae</taxon>
        <taxon>Aeromicrobium</taxon>
    </lineage>
</organism>
<protein>
    <submittedName>
        <fullName evidence="1">Uncharacterized protein</fullName>
    </submittedName>
</protein>
<evidence type="ECO:0000313" key="3">
    <source>
        <dbReference type="EMBL" id="NYI38100.1"/>
    </source>
</evidence>